<keyword evidence="3" id="KW-0804">Transcription</keyword>
<accession>A0A176Z6Y1</accession>
<feature type="domain" description="HTH araC/xylS-type" evidence="4">
    <location>
        <begin position="187"/>
        <end position="273"/>
    </location>
</feature>
<evidence type="ECO:0000256" key="2">
    <source>
        <dbReference type="ARBA" id="ARBA00023125"/>
    </source>
</evidence>
<dbReference type="PROSITE" id="PS01124">
    <property type="entry name" value="HTH_ARAC_FAMILY_2"/>
    <property type="match status" value="1"/>
</dbReference>
<dbReference type="InterPro" id="IPR050204">
    <property type="entry name" value="AraC_XylS_family_regulators"/>
</dbReference>
<organism evidence="5 6">
    <name type="scientific">Bradyrhizobium neotropicale</name>
    <dbReference type="NCBI Taxonomy" id="1497615"/>
    <lineage>
        <taxon>Bacteria</taxon>
        <taxon>Pseudomonadati</taxon>
        <taxon>Pseudomonadota</taxon>
        <taxon>Alphaproteobacteria</taxon>
        <taxon>Hyphomicrobiales</taxon>
        <taxon>Nitrobacteraceae</taxon>
        <taxon>Bradyrhizobium</taxon>
    </lineage>
</organism>
<dbReference type="SUPFAM" id="SSF46689">
    <property type="entry name" value="Homeodomain-like"/>
    <property type="match status" value="2"/>
</dbReference>
<dbReference type="RefSeq" id="WP_082907949.1">
    <property type="nucleotide sequence ID" value="NZ_LSEF01000055.1"/>
</dbReference>
<keyword evidence="2" id="KW-0238">DNA-binding</keyword>
<sequence>MTEHAESSVECGFFGKRLSDYFGVEASTLAQIRRHGKLYLAVPRLTLANSERTVSSQLSSEPAFSILHQPADGTVIVTDLRENAKCELKGPLDLLQYYVPRRALDDFAREHDAKPVETLRWSRDRRDPCLSTISSLLLSAIEEDRTTNQLFVDQIGLSLLAHFAQTYGGLRTYDGALEGGLAPWQERRAKEIMRARLASRLTIADVAAECRLTPSHFARSFRRSAGIAPHEYLSRLRMDEAKRLLTTTKLPLADIALICGFGDQSYFTRVFSR</sequence>
<dbReference type="InterPro" id="IPR018060">
    <property type="entry name" value="HTH_AraC"/>
</dbReference>
<dbReference type="InterPro" id="IPR009057">
    <property type="entry name" value="Homeodomain-like_sf"/>
</dbReference>
<dbReference type="Gene3D" id="1.10.10.60">
    <property type="entry name" value="Homeodomain-like"/>
    <property type="match status" value="2"/>
</dbReference>
<dbReference type="SMART" id="SM00342">
    <property type="entry name" value="HTH_ARAC"/>
    <property type="match status" value="1"/>
</dbReference>
<reference evidence="5 6" key="1">
    <citation type="submission" date="2016-02" db="EMBL/GenBank/DDBJ databases">
        <title>Draft genome sequence of the strain BR 10247T Bradyrhizobium neotropicale isolated from nodules of Centrolobium paraense.</title>
        <authorList>
            <person name="Simoes-Araujo J.L."/>
            <person name="Barauna A.C."/>
            <person name="Silva K."/>
            <person name="Zilli J.E."/>
        </authorList>
    </citation>
    <scope>NUCLEOTIDE SEQUENCE [LARGE SCALE GENOMIC DNA]</scope>
    <source>
        <strain evidence="5 6">BR 10247</strain>
    </source>
</reference>
<evidence type="ECO:0000256" key="1">
    <source>
        <dbReference type="ARBA" id="ARBA00023015"/>
    </source>
</evidence>
<keyword evidence="1" id="KW-0805">Transcription regulation</keyword>
<protein>
    <submittedName>
        <fullName evidence="5">Transcriptional regulator</fullName>
    </submittedName>
</protein>
<dbReference type="EMBL" id="LSEF01000055">
    <property type="protein sequence ID" value="OAF16479.1"/>
    <property type="molecule type" value="Genomic_DNA"/>
</dbReference>
<evidence type="ECO:0000259" key="4">
    <source>
        <dbReference type="PROSITE" id="PS01124"/>
    </source>
</evidence>
<dbReference type="GO" id="GO:0003700">
    <property type="term" value="F:DNA-binding transcription factor activity"/>
    <property type="evidence" value="ECO:0007669"/>
    <property type="project" value="InterPro"/>
</dbReference>
<gene>
    <name evidence="5" type="ORF">AXW67_12335</name>
</gene>
<evidence type="ECO:0000313" key="5">
    <source>
        <dbReference type="EMBL" id="OAF16479.1"/>
    </source>
</evidence>
<comment type="caution">
    <text evidence="5">The sequence shown here is derived from an EMBL/GenBank/DDBJ whole genome shotgun (WGS) entry which is preliminary data.</text>
</comment>
<keyword evidence="6" id="KW-1185">Reference proteome</keyword>
<dbReference type="Proteomes" id="UP000077173">
    <property type="component" value="Unassembled WGS sequence"/>
</dbReference>
<feature type="non-terminal residue" evidence="5">
    <location>
        <position position="273"/>
    </location>
</feature>
<evidence type="ECO:0000256" key="3">
    <source>
        <dbReference type="ARBA" id="ARBA00023163"/>
    </source>
</evidence>
<dbReference type="AlphaFoldDB" id="A0A176Z6Y1"/>
<proteinExistence type="predicted"/>
<dbReference type="Pfam" id="PF12833">
    <property type="entry name" value="HTH_18"/>
    <property type="match status" value="1"/>
</dbReference>
<dbReference type="PANTHER" id="PTHR46796">
    <property type="entry name" value="HTH-TYPE TRANSCRIPTIONAL ACTIVATOR RHAS-RELATED"/>
    <property type="match status" value="1"/>
</dbReference>
<evidence type="ECO:0000313" key="6">
    <source>
        <dbReference type="Proteomes" id="UP000077173"/>
    </source>
</evidence>
<dbReference type="PANTHER" id="PTHR46796:SF14">
    <property type="entry name" value="TRANSCRIPTIONAL REGULATORY PROTEIN"/>
    <property type="match status" value="1"/>
</dbReference>
<dbReference type="GO" id="GO:0043565">
    <property type="term" value="F:sequence-specific DNA binding"/>
    <property type="evidence" value="ECO:0007669"/>
    <property type="project" value="InterPro"/>
</dbReference>
<name>A0A176Z6Y1_9BRAD</name>